<dbReference type="EnsemblProtists" id="EOD41039">
    <property type="protein sequence ID" value="EOD41039"/>
    <property type="gene ID" value="EMIHUDRAFT_222101"/>
</dbReference>
<dbReference type="GeneID" id="17286309"/>
<dbReference type="RefSeq" id="XP_005793468.1">
    <property type="nucleotide sequence ID" value="XM_005793411.1"/>
</dbReference>
<accession>A0A0D3KZ54</accession>
<name>A0A0D3KZ54_EMIH1</name>
<evidence type="ECO:0000313" key="3">
    <source>
        <dbReference type="Proteomes" id="UP000013827"/>
    </source>
</evidence>
<dbReference type="HOGENOM" id="CLU_2473666_0_0_1"/>
<evidence type="ECO:0000313" key="2">
    <source>
        <dbReference type="EnsemblProtists" id="EOD41039"/>
    </source>
</evidence>
<keyword evidence="3" id="KW-1185">Reference proteome</keyword>
<feature type="region of interest" description="Disordered" evidence="1">
    <location>
        <begin position="1"/>
        <end position="48"/>
    </location>
</feature>
<organism evidence="2 3">
    <name type="scientific">Emiliania huxleyi (strain CCMP1516)</name>
    <dbReference type="NCBI Taxonomy" id="280463"/>
    <lineage>
        <taxon>Eukaryota</taxon>
        <taxon>Haptista</taxon>
        <taxon>Haptophyta</taxon>
        <taxon>Prymnesiophyceae</taxon>
        <taxon>Isochrysidales</taxon>
        <taxon>Noelaerhabdaceae</taxon>
        <taxon>Emiliania</taxon>
    </lineage>
</organism>
<dbReference type="KEGG" id="ehx:EMIHUDRAFT_222101"/>
<protein>
    <submittedName>
        <fullName evidence="2">Uncharacterized protein</fullName>
    </submittedName>
</protein>
<dbReference type="AlphaFoldDB" id="A0A0D3KZ54"/>
<dbReference type="PaxDb" id="2903-EOD41039"/>
<reference evidence="2" key="2">
    <citation type="submission" date="2024-10" db="UniProtKB">
        <authorList>
            <consortium name="EnsemblProtists"/>
        </authorList>
    </citation>
    <scope>IDENTIFICATION</scope>
</reference>
<proteinExistence type="predicted"/>
<evidence type="ECO:0000256" key="1">
    <source>
        <dbReference type="SAM" id="MobiDB-lite"/>
    </source>
</evidence>
<sequence length="88" mass="9714">MAGARNESARRGRLCGPMGRNGADFEDRLLTPPFPAAPEERGTRRAGHCTVPGAKLCGEKDGEAFDGLRNATHLDWQVTYTHRPPRRQ</sequence>
<reference evidence="3" key="1">
    <citation type="journal article" date="2013" name="Nature">
        <title>Pan genome of the phytoplankton Emiliania underpins its global distribution.</title>
        <authorList>
            <person name="Read B.A."/>
            <person name="Kegel J."/>
            <person name="Klute M.J."/>
            <person name="Kuo A."/>
            <person name="Lefebvre S.C."/>
            <person name="Maumus F."/>
            <person name="Mayer C."/>
            <person name="Miller J."/>
            <person name="Monier A."/>
            <person name="Salamov A."/>
            <person name="Young J."/>
            <person name="Aguilar M."/>
            <person name="Claverie J.M."/>
            <person name="Frickenhaus S."/>
            <person name="Gonzalez K."/>
            <person name="Herman E.K."/>
            <person name="Lin Y.C."/>
            <person name="Napier J."/>
            <person name="Ogata H."/>
            <person name="Sarno A.F."/>
            <person name="Shmutz J."/>
            <person name="Schroeder D."/>
            <person name="de Vargas C."/>
            <person name="Verret F."/>
            <person name="von Dassow P."/>
            <person name="Valentin K."/>
            <person name="Van de Peer Y."/>
            <person name="Wheeler G."/>
            <person name="Dacks J.B."/>
            <person name="Delwiche C.F."/>
            <person name="Dyhrman S.T."/>
            <person name="Glockner G."/>
            <person name="John U."/>
            <person name="Richards T."/>
            <person name="Worden A.Z."/>
            <person name="Zhang X."/>
            <person name="Grigoriev I.V."/>
            <person name="Allen A.E."/>
            <person name="Bidle K."/>
            <person name="Borodovsky M."/>
            <person name="Bowler C."/>
            <person name="Brownlee C."/>
            <person name="Cock J.M."/>
            <person name="Elias M."/>
            <person name="Gladyshev V.N."/>
            <person name="Groth M."/>
            <person name="Guda C."/>
            <person name="Hadaegh A."/>
            <person name="Iglesias-Rodriguez M.D."/>
            <person name="Jenkins J."/>
            <person name="Jones B.M."/>
            <person name="Lawson T."/>
            <person name="Leese F."/>
            <person name="Lindquist E."/>
            <person name="Lobanov A."/>
            <person name="Lomsadze A."/>
            <person name="Malik S.B."/>
            <person name="Marsh M.E."/>
            <person name="Mackinder L."/>
            <person name="Mock T."/>
            <person name="Mueller-Roeber B."/>
            <person name="Pagarete A."/>
            <person name="Parker M."/>
            <person name="Probert I."/>
            <person name="Quesneville H."/>
            <person name="Raines C."/>
            <person name="Rensing S.A."/>
            <person name="Riano-Pachon D.M."/>
            <person name="Richier S."/>
            <person name="Rokitta S."/>
            <person name="Shiraiwa Y."/>
            <person name="Soanes D.M."/>
            <person name="van der Giezen M."/>
            <person name="Wahlund T.M."/>
            <person name="Williams B."/>
            <person name="Wilson W."/>
            <person name="Wolfe G."/>
            <person name="Wurch L.L."/>
        </authorList>
    </citation>
    <scope>NUCLEOTIDE SEQUENCE</scope>
</reference>
<dbReference type="Proteomes" id="UP000013827">
    <property type="component" value="Unassembled WGS sequence"/>
</dbReference>